<feature type="compositionally biased region" description="Low complexity" evidence="2">
    <location>
        <begin position="526"/>
        <end position="541"/>
    </location>
</feature>
<dbReference type="InterPro" id="IPR038792">
    <property type="entry name" value="CFAP97D1/2"/>
</dbReference>
<protein>
    <submittedName>
        <fullName evidence="3">Uncharacterized protein</fullName>
    </submittedName>
</protein>
<comment type="caution">
    <text evidence="3">The sequence shown here is derived from an EMBL/GenBank/DDBJ whole genome shotgun (WGS) entry which is preliminary data.</text>
</comment>
<dbReference type="Proteomes" id="UP000187209">
    <property type="component" value="Unassembled WGS sequence"/>
</dbReference>
<sequence length="979" mass="113359">MFHRITEGKKILLSKWNDHNKSLHQKNLKSIKGQIDTTCPVSYGSLKTKSKKEQLIEERYTEIERENKILLNKMSQIVNSRPNRQLSSTRRKSLNIEARKRQNTRIVIENQAILKRLQGKQPSYNVNKWEEERKNTEKRLKNICEFPYTLGAYDENIRKIDKTQEVGKNICEFPYTLGAYDENIRKIDKTQEIIRKYYKKLKETVSEKPGGTLGAYDENIRKSSRNCSRQNSRSRMIIRSSENTTKSSRKQSAKSQIKTQIVYKKGMSIGEKHYIVEIQKKHDLIVVLAFDIESTKSFCLEITCTMVNDIIGENEDYSILVKMLALENDELILVRNANDVKDMNRFEIGSERKGELDELIKECENVFHKKSYTDFSRGKEIDEFEFRGENYDQLSKYLEDQELGKKERKEGSGSFGKDKEGEVLNENIIESCSKKIIEREGEIEKNSENFFNDISFEEKSKNLFFEQKDEIDKFCSEDKAVENKTEIGKKDIKISRKSSDIEEIEETKLKISDNENEIIEKENKNNLENSQEYESKASYKSSSDKNLNSIKITPTEKNPHQSLHNNTDNFNSIKPLQNLLKSTDTLPENHKEAINPKTEENSLKKISKLPGYPLHHKEKKPENTLQKLEKISEQSLENLEKSSDKSLENLSENSVKSLGIPDKNLPKKTTSLTIPNNQLKDLFYNPIQTESSLPIENESKLKHPLKKSETEKEKVKASKSDSSDDENHILRKFESSSDEDYYSYSDSDDSSYETSGRFVPKNNSYGKTEAKTPEVHSNNVGDSKPVVDFKSYPNSPFTNYNEFQGFNRPLVSDNSEDKNKNNENTKENNTKSNLKSQISEKHPDYDDEIYTKTLNPTTIENSNIKMPINEHHQIQNDIKSKEIPYVKSVTIKDEKTEIQGKDKEKSSYNKHYSETEILNKCASNSINHTNDLKKLNLEQNTESPLDYTLLEPLPKVIITIADDPIPNPYTSKFSHNYHL</sequence>
<name>A0A1R2AU85_9CILI</name>
<dbReference type="Pfam" id="PF13879">
    <property type="entry name" value="Hmw_CFAP97"/>
    <property type="match status" value="1"/>
</dbReference>
<feature type="region of interest" description="Disordered" evidence="2">
    <location>
        <begin position="593"/>
        <end position="672"/>
    </location>
</feature>
<evidence type="ECO:0000256" key="1">
    <source>
        <dbReference type="ARBA" id="ARBA00008315"/>
    </source>
</evidence>
<feature type="compositionally biased region" description="Basic and acidic residues" evidence="2">
    <location>
        <begin position="815"/>
        <end position="829"/>
    </location>
</feature>
<reference evidence="3 4" key="1">
    <citation type="submission" date="2016-11" db="EMBL/GenBank/DDBJ databases">
        <title>The macronuclear genome of Stentor coeruleus: a giant cell with tiny introns.</title>
        <authorList>
            <person name="Slabodnick M."/>
            <person name="Ruby J.G."/>
            <person name="Reiff S.B."/>
            <person name="Swart E.C."/>
            <person name="Gosai S."/>
            <person name="Prabakaran S."/>
            <person name="Witkowska E."/>
            <person name="Larue G.E."/>
            <person name="Fisher S."/>
            <person name="Freeman R.M."/>
            <person name="Gunawardena J."/>
            <person name="Chu W."/>
            <person name="Stover N.A."/>
            <person name="Gregory B.D."/>
            <person name="Nowacki M."/>
            <person name="Derisi J."/>
            <person name="Roy S.W."/>
            <person name="Marshall W.F."/>
            <person name="Sood P."/>
        </authorList>
    </citation>
    <scope>NUCLEOTIDE SEQUENCE [LARGE SCALE GENOMIC DNA]</scope>
    <source>
        <strain evidence="3">WM001</strain>
    </source>
</reference>
<feature type="compositionally biased region" description="Basic and acidic residues" evidence="2">
    <location>
        <begin position="507"/>
        <end position="525"/>
    </location>
</feature>
<accession>A0A1R2AU85</accession>
<feature type="compositionally biased region" description="Low complexity" evidence="2">
    <location>
        <begin position="225"/>
        <end position="234"/>
    </location>
</feature>
<evidence type="ECO:0000313" key="3">
    <source>
        <dbReference type="EMBL" id="OMJ68089.1"/>
    </source>
</evidence>
<feature type="compositionally biased region" description="Basic and acidic residues" evidence="2">
    <location>
        <begin position="619"/>
        <end position="647"/>
    </location>
</feature>
<feature type="region of interest" description="Disordered" evidence="2">
    <location>
        <begin position="507"/>
        <end position="572"/>
    </location>
</feature>
<dbReference type="PANTHER" id="PTHR33768:SF3">
    <property type="entry name" value="MIP11318P"/>
    <property type="match status" value="1"/>
</dbReference>
<feature type="compositionally biased region" description="Polar residues" evidence="2">
    <location>
        <begin position="544"/>
        <end position="572"/>
    </location>
</feature>
<evidence type="ECO:0000256" key="2">
    <source>
        <dbReference type="SAM" id="MobiDB-lite"/>
    </source>
</evidence>
<feature type="region of interest" description="Disordered" evidence="2">
    <location>
        <begin position="800"/>
        <end position="842"/>
    </location>
</feature>
<feature type="compositionally biased region" description="Basic and acidic residues" evidence="2">
    <location>
        <begin position="697"/>
        <end position="735"/>
    </location>
</feature>
<dbReference type="InterPro" id="IPR029488">
    <property type="entry name" value="Hmw/CFAP97"/>
</dbReference>
<dbReference type="PANTHER" id="PTHR33768">
    <property type="entry name" value="MIP11318P"/>
    <property type="match status" value="1"/>
</dbReference>
<comment type="similarity">
    <text evidence="1">Belongs to the CFAP97 family.</text>
</comment>
<gene>
    <name evidence="3" type="ORF">SteCoe_34558</name>
</gene>
<feature type="compositionally biased region" description="Basic and acidic residues" evidence="2">
    <location>
        <begin position="593"/>
        <end position="603"/>
    </location>
</feature>
<organism evidence="3 4">
    <name type="scientific">Stentor coeruleus</name>
    <dbReference type="NCBI Taxonomy" id="5963"/>
    <lineage>
        <taxon>Eukaryota</taxon>
        <taxon>Sar</taxon>
        <taxon>Alveolata</taxon>
        <taxon>Ciliophora</taxon>
        <taxon>Postciliodesmatophora</taxon>
        <taxon>Heterotrichea</taxon>
        <taxon>Heterotrichida</taxon>
        <taxon>Stentoridae</taxon>
        <taxon>Stentor</taxon>
    </lineage>
</organism>
<dbReference type="OrthoDB" id="292876at2759"/>
<proteinExistence type="inferred from homology"/>
<dbReference type="AlphaFoldDB" id="A0A1R2AU85"/>
<feature type="compositionally biased region" description="Acidic residues" evidence="2">
    <location>
        <begin position="736"/>
        <end position="751"/>
    </location>
</feature>
<feature type="region of interest" description="Disordered" evidence="2">
    <location>
        <begin position="212"/>
        <end position="234"/>
    </location>
</feature>
<keyword evidence="4" id="KW-1185">Reference proteome</keyword>
<evidence type="ECO:0000313" key="4">
    <source>
        <dbReference type="Proteomes" id="UP000187209"/>
    </source>
</evidence>
<feature type="region of interest" description="Disordered" evidence="2">
    <location>
        <begin position="694"/>
        <end position="787"/>
    </location>
</feature>
<dbReference type="EMBL" id="MPUH01001386">
    <property type="protein sequence ID" value="OMJ68089.1"/>
    <property type="molecule type" value="Genomic_DNA"/>
</dbReference>